<evidence type="ECO:0000259" key="5">
    <source>
        <dbReference type="Pfam" id="PF08531"/>
    </source>
</evidence>
<dbReference type="Pfam" id="PF25788">
    <property type="entry name" value="Ig_Rha78A_N"/>
    <property type="match status" value="1"/>
</dbReference>
<comment type="catalytic activity">
    <reaction evidence="1">
        <text>Hydrolysis of terminal non-reducing alpha-L-rhamnose residues in alpha-L-rhamnosides.</text>
        <dbReference type="EC" id="3.2.1.40"/>
    </reaction>
</comment>
<evidence type="ECO:0000256" key="1">
    <source>
        <dbReference type="ARBA" id="ARBA00001445"/>
    </source>
</evidence>
<dbReference type="Gene3D" id="2.60.420.10">
    <property type="entry name" value="Maltose phosphorylase, domain 3"/>
    <property type="match status" value="1"/>
</dbReference>
<organism evidence="8 9">
    <name type="scientific">Petrimonas mucosa</name>
    <dbReference type="NCBI Taxonomy" id="1642646"/>
    <lineage>
        <taxon>Bacteria</taxon>
        <taxon>Pseudomonadati</taxon>
        <taxon>Bacteroidota</taxon>
        <taxon>Bacteroidia</taxon>
        <taxon>Bacteroidales</taxon>
        <taxon>Dysgonomonadaceae</taxon>
        <taxon>Petrimonas</taxon>
    </lineage>
</organism>
<feature type="domain" description="Alpha-L-rhamnosidase six-hairpin glycosidase" evidence="6">
    <location>
        <begin position="466"/>
        <end position="824"/>
    </location>
</feature>
<dbReference type="Pfam" id="PF05592">
    <property type="entry name" value="Bac_rhamnosid"/>
    <property type="match status" value="1"/>
</dbReference>
<proteinExistence type="predicted"/>
<evidence type="ECO:0000259" key="7">
    <source>
        <dbReference type="Pfam" id="PF17390"/>
    </source>
</evidence>
<protein>
    <recommendedName>
        <fullName evidence="2">alpha-L-rhamnosidase</fullName>
        <ecNumber evidence="2">3.2.1.40</ecNumber>
    </recommendedName>
</protein>
<dbReference type="Gene3D" id="2.60.40.10">
    <property type="entry name" value="Immunoglobulins"/>
    <property type="match status" value="1"/>
</dbReference>
<feature type="domain" description="Alpha-L-rhamnosidase concanavalin-like" evidence="4">
    <location>
        <begin position="361"/>
        <end position="461"/>
    </location>
</feature>
<feature type="domain" description="Bacterial alpha-L-rhamnosidase N-terminal" evidence="5">
    <location>
        <begin position="179"/>
        <end position="347"/>
    </location>
</feature>
<evidence type="ECO:0000313" key="9">
    <source>
        <dbReference type="Proteomes" id="UP000178485"/>
    </source>
</evidence>
<dbReference type="Pfam" id="PF08531">
    <property type="entry name" value="Bac_rhamnosid_N"/>
    <property type="match status" value="1"/>
</dbReference>
<dbReference type="Gene3D" id="1.50.10.10">
    <property type="match status" value="1"/>
</dbReference>
<dbReference type="InterPro" id="IPR035396">
    <property type="entry name" value="Bac_rhamnosid6H"/>
</dbReference>
<evidence type="ECO:0000256" key="3">
    <source>
        <dbReference type="ARBA" id="ARBA00022801"/>
    </source>
</evidence>
<dbReference type="InterPro" id="IPR035398">
    <property type="entry name" value="Bac_rhamnosid_C"/>
</dbReference>
<evidence type="ECO:0000256" key="2">
    <source>
        <dbReference type="ARBA" id="ARBA00012652"/>
    </source>
</evidence>
<dbReference type="STRING" id="1642646.ING2E5A_2265"/>
<accession>A0A1G4G945</accession>
<dbReference type="SUPFAM" id="SSF48208">
    <property type="entry name" value="Six-hairpin glycosidases"/>
    <property type="match status" value="1"/>
</dbReference>
<dbReference type="EMBL" id="LT608328">
    <property type="protein sequence ID" value="SCM59076.1"/>
    <property type="molecule type" value="Genomic_DNA"/>
</dbReference>
<dbReference type="PIRSF" id="PIRSF010631">
    <property type="entry name" value="A-rhamnsds"/>
    <property type="match status" value="1"/>
</dbReference>
<dbReference type="InterPro" id="IPR008902">
    <property type="entry name" value="Rhamnosid_concanavalin"/>
</dbReference>
<dbReference type="PANTHER" id="PTHR33307:SF6">
    <property type="entry name" value="ALPHA-RHAMNOSIDASE (EUROFUNG)-RELATED"/>
    <property type="match status" value="1"/>
</dbReference>
<dbReference type="InterPro" id="IPR008928">
    <property type="entry name" value="6-hairpin_glycosidase_sf"/>
</dbReference>
<dbReference type="InterPro" id="IPR012341">
    <property type="entry name" value="6hp_glycosidase-like_sf"/>
</dbReference>
<keyword evidence="3" id="KW-0378">Hydrolase</keyword>
<feature type="domain" description="Alpha-L-rhamnosidase C-terminal" evidence="7">
    <location>
        <begin position="836"/>
        <end position="910"/>
    </location>
</feature>
<dbReference type="PANTHER" id="PTHR33307">
    <property type="entry name" value="ALPHA-RHAMNOSIDASE (EUROFUNG)"/>
    <property type="match status" value="1"/>
</dbReference>
<gene>
    <name evidence="8" type="ORF">ING2E5A_2265</name>
</gene>
<evidence type="ECO:0000259" key="6">
    <source>
        <dbReference type="Pfam" id="PF17389"/>
    </source>
</evidence>
<reference evidence="8 9" key="1">
    <citation type="submission" date="2016-08" db="EMBL/GenBank/DDBJ databases">
        <authorList>
            <person name="Seilhamer J.J."/>
        </authorList>
    </citation>
    <scope>NUCLEOTIDE SEQUENCE [LARGE SCALE GENOMIC DNA]</scope>
    <source>
        <strain evidence="8">ING2-E5A</strain>
    </source>
</reference>
<keyword evidence="9" id="KW-1185">Reference proteome</keyword>
<dbReference type="AlphaFoldDB" id="A0A1G4G945"/>
<dbReference type="InterPro" id="IPR016007">
    <property type="entry name" value="Alpha_rhamnosid"/>
</dbReference>
<dbReference type="PROSITE" id="PS51257">
    <property type="entry name" value="PROKAR_LIPOPROTEIN"/>
    <property type="match status" value="1"/>
</dbReference>
<dbReference type="KEGG" id="pmuc:ING2E5A_2265"/>
<dbReference type="GO" id="GO:0005975">
    <property type="term" value="P:carbohydrate metabolic process"/>
    <property type="evidence" value="ECO:0007669"/>
    <property type="project" value="InterPro"/>
</dbReference>
<evidence type="ECO:0000313" key="8">
    <source>
        <dbReference type="EMBL" id="SCM59076.1"/>
    </source>
</evidence>
<dbReference type="InterPro" id="IPR013783">
    <property type="entry name" value="Ig-like_fold"/>
</dbReference>
<dbReference type="Pfam" id="PF17389">
    <property type="entry name" value="Bac_rhamnosid6H"/>
    <property type="match status" value="1"/>
</dbReference>
<dbReference type="InterPro" id="IPR013737">
    <property type="entry name" value="Bac_rhamnosid_N"/>
</dbReference>
<name>A0A1G4G945_9BACT</name>
<sequence>MKNENRSSIIRFSHTILLPVVCMLLMVACLQNNRSTYVDELQCNNMSDPEGIDTPLLSWKIKSSRSGVIQTAWEVEIASTRKLLKEGAADIWKSGKQVSDIQFGIQPATGFTEGGTYFWRVRIWDNDDQNTPWSEPARFSMGLLHEESWKAKWITFPDAGARPLPYFRKTFLSGKGEGIERALIHFCGLGAGELYLNGQPVDPTRFLDPAQTNYDQYALYSTFDVTHLVRPGENSVGVMLGDGWFAQDEAWGGANFAYGDPMLRLQLDISYSDGSHMQVCSDEEWEWGEGPIRKSNIYLGEVYDANYEIDGWNMAGSASDRWHKAQLATTNTPPRLVPQQMPPIRKRETITAKKIWQDSLGNWIYDFGVNVAGIPLLRVNEPKGTTVTIRYAEGIDQSNGLDFQSTGWIHHGAIFKDQYICKGEGTEEWSPRFTYHGYRYAELSGVTGKPDSGTLKLIVVHSDLLNTGEFECADEQINKLHELAIRTVKSNLHGIPTDCPIREKCGWLGDVHAYVKMANVNFQMENFWHKYLEDIRSGAAREEENTLFHERYNNTFYFTRKPAGIPYMIAPGKRLCGVASPDWGTVQVQLPWWLYVYYGKEQYLAEYYPQMRQWALYVNSLAKSNERKKGYNMETQSIVYQGLGDWCPPKYAVEKRTPVEFTSTAFHYLDVKIMSEVARILGIEEDAALFTKMKEEIAEELVRTMYDPVNKTFGTQTADAMALDLGFVPDGDEVEVSNSIVKNMNTFSEGFMNCGIFGLSRVGSMLARHGNAEAAWLLYTKKGENSFEWMWKAADATSLWEGLPVNEMSRKNALSASYNHPMQAGYDITFFEDIAGIAPDPSGFGFKVIRFEPLFCDYLPWAKGRIETPYGTVSSNWTRSGESLKWEISIPPNSSGLVVLPYGGKWNVNGKEIGSCSFLMLEKQEEKAHYIFPSGNYRLTLNDQDGLVG</sequence>
<dbReference type="GO" id="GO:0030596">
    <property type="term" value="F:alpha-L-rhamnosidase activity"/>
    <property type="evidence" value="ECO:0007669"/>
    <property type="project" value="UniProtKB-EC"/>
</dbReference>
<dbReference type="Proteomes" id="UP000178485">
    <property type="component" value="Chromosome i"/>
</dbReference>
<dbReference type="EC" id="3.2.1.40" evidence="2"/>
<dbReference type="Pfam" id="PF17390">
    <property type="entry name" value="Bac_rhamnosid_C"/>
    <property type="match status" value="1"/>
</dbReference>
<dbReference type="RefSeq" id="WP_083373318.1">
    <property type="nucleotide sequence ID" value="NZ_LT608328.1"/>
</dbReference>
<evidence type="ECO:0000259" key="4">
    <source>
        <dbReference type="Pfam" id="PF05592"/>
    </source>
</evidence>
<dbReference type="Gene3D" id="2.60.120.260">
    <property type="entry name" value="Galactose-binding domain-like"/>
    <property type="match status" value="2"/>
</dbReference>